<dbReference type="RefSeq" id="XP_024774745.1">
    <property type="nucleotide sequence ID" value="XM_024920814.1"/>
</dbReference>
<dbReference type="GeneID" id="36629383"/>
<dbReference type="EMBL" id="KZ679680">
    <property type="protein sequence ID" value="PTB55068.1"/>
    <property type="molecule type" value="Genomic_DNA"/>
</dbReference>
<evidence type="ECO:0000313" key="1">
    <source>
        <dbReference type="EMBL" id="PTB55068.1"/>
    </source>
</evidence>
<organism evidence="1 2">
    <name type="scientific">Trichoderma harzianum CBS 226.95</name>
    <dbReference type="NCBI Taxonomy" id="983964"/>
    <lineage>
        <taxon>Eukaryota</taxon>
        <taxon>Fungi</taxon>
        <taxon>Dikarya</taxon>
        <taxon>Ascomycota</taxon>
        <taxon>Pezizomycotina</taxon>
        <taxon>Sordariomycetes</taxon>
        <taxon>Hypocreomycetidae</taxon>
        <taxon>Hypocreales</taxon>
        <taxon>Hypocreaceae</taxon>
        <taxon>Trichoderma</taxon>
    </lineage>
</organism>
<accession>A0A2T4ADS1</accession>
<sequence length="273" mass="30400">MVTYIYSSYLGLLVNLQRTRPMPTLSTIGIDSLEKPCLGNATQQVGRWRGGGTALLHLVLEEGSVAGHSQTRSVVEWIEPAWSRQASALNFRWMTCFPLPSHDVVDEPQLSGSLFLCLCVKEKRKIKKKSDSWSMDREPDISHSVSTSYIHPLTRASHAQKAVTACKPPPNFPLSAPMRRAGVESQILFALFPVRKTRSHLPNSGSTPNVHLRCAANPARPGSISDGQHIKHMLRGPNQRPQFALSQRQSARFVVRDAPRPLRFRPETLVNPS</sequence>
<keyword evidence="2" id="KW-1185">Reference proteome</keyword>
<protein>
    <submittedName>
        <fullName evidence="1">Uncharacterized protein</fullName>
    </submittedName>
</protein>
<name>A0A2T4ADS1_TRIHA</name>
<dbReference type="AlphaFoldDB" id="A0A2T4ADS1"/>
<gene>
    <name evidence="1" type="ORF">M431DRAFT_531112</name>
</gene>
<reference evidence="1 2" key="1">
    <citation type="submission" date="2016-07" db="EMBL/GenBank/DDBJ databases">
        <title>Multiple horizontal gene transfer events from other fungi enriched the ability of initially mycotrophic Trichoderma (Ascomycota) to feed on dead plant biomass.</title>
        <authorList>
            <consortium name="DOE Joint Genome Institute"/>
            <person name="Aerts A."/>
            <person name="Atanasova L."/>
            <person name="Chenthamara K."/>
            <person name="Zhang J."/>
            <person name="Grujic M."/>
            <person name="Henrissat B."/>
            <person name="Kuo A."/>
            <person name="Salamov A."/>
            <person name="Lipzen A."/>
            <person name="Labutti K."/>
            <person name="Barry K."/>
            <person name="Miao Y."/>
            <person name="Rahimi M.J."/>
            <person name="Shen Q."/>
            <person name="Grigoriev I.V."/>
            <person name="Kubicek C.P."/>
            <person name="Druzhinina I.S."/>
        </authorList>
    </citation>
    <scope>NUCLEOTIDE SEQUENCE [LARGE SCALE GENOMIC DNA]</scope>
    <source>
        <strain evidence="1 2">CBS 226.95</strain>
    </source>
</reference>
<dbReference type="Proteomes" id="UP000241690">
    <property type="component" value="Unassembled WGS sequence"/>
</dbReference>
<evidence type="ECO:0000313" key="2">
    <source>
        <dbReference type="Proteomes" id="UP000241690"/>
    </source>
</evidence>
<proteinExistence type="predicted"/>